<sequence length="294" mass="33241">MSNHFGGSWTFQKVRIIEEYAKAYLQIMKEHPYWSLMYFDGFAGTGEFQIKGKMAPGVFEDNSIGLFDGAAKIIASINQPKPFDICYFVELEREKALLLRASMKKIRDGGIFVVDKDCNEEILRLADFLAGKRGNGGKSFKVLAFIDPFGMNVNWSSIEALRGLSVDMWILAPTGIGANRLLPRTGNIPDTWAAKLESFFGVPKDLIYKNIYQETTETDLFGNSTTVLQKNKKALKEISKLYSERLSTVFKFVSNPYEMRNSSNSTMYHLYLASNNTTAVKIANDIVLKYNLKH</sequence>
<dbReference type="Proteomes" id="UP001597469">
    <property type="component" value="Unassembled WGS sequence"/>
</dbReference>
<gene>
    <name evidence="1" type="primary">tcmP</name>
    <name evidence="1" type="ORF">ACFSUS_24295</name>
</gene>
<accession>A0ABW5M9V1</accession>
<keyword evidence="2" id="KW-1185">Reference proteome</keyword>
<dbReference type="EMBL" id="JBHULN010000021">
    <property type="protein sequence ID" value="MFD2573780.1"/>
    <property type="molecule type" value="Genomic_DNA"/>
</dbReference>
<protein>
    <submittedName>
        <fullName evidence="1">Three-Cys-motif partner protein TcmP</fullName>
    </submittedName>
</protein>
<evidence type="ECO:0000313" key="1">
    <source>
        <dbReference type="EMBL" id="MFD2573780.1"/>
    </source>
</evidence>
<dbReference type="NCBIfam" id="TIGR04474">
    <property type="entry name" value="tcm_partner"/>
    <property type="match status" value="1"/>
</dbReference>
<organism evidence="1 2">
    <name type="scientific">Spirosoma soli</name>
    <dbReference type="NCBI Taxonomy" id="1770529"/>
    <lineage>
        <taxon>Bacteria</taxon>
        <taxon>Pseudomonadati</taxon>
        <taxon>Bacteroidota</taxon>
        <taxon>Cytophagia</taxon>
        <taxon>Cytophagales</taxon>
        <taxon>Cytophagaceae</taxon>
        <taxon>Spirosoma</taxon>
    </lineage>
</organism>
<dbReference type="RefSeq" id="WP_381526781.1">
    <property type="nucleotide sequence ID" value="NZ_JBHULN010000021.1"/>
</dbReference>
<reference evidence="2" key="1">
    <citation type="journal article" date="2019" name="Int. J. Syst. Evol. Microbiol.">
        <title>The Global Catalogue of Microorganisms (GCM) 10K type strain sequencing project: providing services to taxonomists for standard genome sequencing and annotation.</title>
        <authorList>
            <consortium name="The Broad Institute Genomics Platform"/>
            <consortium name="The Broad Institute Genome Sequencing Center for Infectious Disease"/>
            <person name="Wu L."/>
            <person name="Ma J."/>
        </authorList>
    </citation>
    <scope>NUCLEOTIDE SEQUENCE [LARGE SCALE GENOMIC DNA]</scope>
    <source>
        <strain evidence="2">KCTC 42805</strain>
    </source>
</reference>
<name>A0ABW5M9V1_9BACT</name>
<proteinExistence type="predicted"/>
<comment type="caution">
    <text evidence="1">The sequence shown here is derived from an EMBL/GenBank/DDBJ whole genome shotgun (WGS) entry which is preliminary data.</text>
</comment>
<evidence type="ECO:0000313" key="2">
    <source>
        <dbReference type="Proteomes" id="UP001597469"/>
    </source>
</evidence>
<dbReference type="InterPro" id="IPR031009">
    <property type="entry name" value="Tcm_partner"/>
</dbReference>